<dbReference type="InterPro" id="IPR022742">
    <property type="entry name" value="Hydrolase_4"/>
</dbReference>
<keyword evidence="3" id="KW-0378">Hydrolase</keyword>
<reference evidence="4" key="1">
    <citation type="submission" date="2017-08" db="EMBL/GenBank/DDBJ databases">
        <title>A dynamic microbial community with high functional redundancy inhabits the cold, oxic subseafloor aquifer.</title>
        <authorList>
            <person name="Tully B.J."/>
            <person name="Wheat C.G."/>
            <person name="Glazer B.T."/>
            <person name="Huber J.A."/>
        </authorList>
    </citation>
    <scope>NUCLEOTIDE SEQUENCE [LARGE SCALE GENOMIC DNA]</scope>
</reference>
<evidence type="ECO:0000313" key="3">
    <source>
        <dbReference type="EMBL" id="PCI77294.1"/>
    </source>
</evidence>
<accession>A0A2A4X452</accession>
<keyword evidence="1" id="KW-0812">Transmembrane</keyword>
<dbReference type="Pfam" id="PF12146">
    <property type="entry name" value="Hydrolase_4"/>
    <property type="match status" value="1"/>
</dbReference>
<dbReference type="EMBL" id="NVUK01000018">
    <property type="protein sequence ID" value="PCI77294.1"/>
    <property type="molecule type" value="Genomic_DNA"/>
</dbReference>
<dbReference type="PANTHER" id="PTHR12277:SF81">
    <property type="entry name" value="PROTEIN ABHD13"/>
    <property type="match status" value="1"/>
</dbReference>
<keyword evidence="1" id="KW-1133">Transmembrane helix</keyword>
<gene>
    <name evidence="3" type="ORF">COB21_03285</name>
</gene>
<dbReference type="AlphaFoldDB" id="A0A2A4X452"/>
<protein>
    <submittedName>
        <fullName evidence="3">Alpha/beta hydrolase</fullName>
    </submittedName>
</protein>
<evidence type="ECO:0000256" key="1">
    <source>
        <dbReference type="SAM" id="Phobius"/>
    </source>
</evidence>
<name>A0A2A4X452_UNCAE</name>
<sequence>MKKLYKIFLPILIVIPVFYITAFYFFQEKLIFKAVKLQHEHVYNYNVPFKELFLTPEPGVEINALHFQAKDPKGMVVYYHGQGGNLANRWDKVSRKFTDAGYDFFIMDYRTFGKSTGVLSEKALLDDASYIYKYCMQFFEEKDLIVYGCSLGTGIASFIGATYQPKKVILESPYFSMVQLAQHTASYLPKAVIPLILKYHLRSDLWIEQISSSLLILHGTADKTIPYHMGKKLYEKSSQLPGNVVLTTLEAADHDEIASHPHTLQSLETHLLD</sequence>
<dbReference type="SUPFAM" id="SSF53474">
    <property type="entry name" value="alpha/beta-Hydrolases"/>
    <property type="match status" value="1"/>
</dbReference>
<feature type="transmembrane region" description="Helical" evidence="1">
    <location>
        <begin position="7"/>
        <end position="26"/>
    </location>
</feature>
<organism evidence="3 4">
    <name type="scientific">Aerophobetes bacterium</name>
    <dbReference type="NCBI Taxonomy" id="2030807"/>
    <lineage>
        <taxon>Bacteria</taxon>
        <taxon>Candidatus Aerophobota</taxon>
    </lineage>
</organism>
<feature type="domain" description="Serine aminopeptidase S33" evidence="2">
    <location>
        <begin position="71"/>
        <end position="180"/>
    </location>
</feature>
<dbReference type="InterPro" id="IPR029058">
    <property type="entry name" value="AB_hydrolase_fold"/>
</dbReference>
<evidence type="ECO:0000259" key="2">
    <source>
        <dbReference type="Pfam" id="PF12146"/>
    </source>
</evidence>
<keyword evidence="1" id="KW-0472">Membrane</keyword>
<proteinExistence type="predicted"/>
<dbReference type="GO" id="GO:0016787">
    <property type="term" value="F:hydrolase activity"/>
    <property type="evidence" value="ECO:0007669"/>
    <property type="project" value="UniProtKB-KW"/>
</dbReference>
<evidence type="ECO:0000313" key="4">
    <source>
        <dbReference type="Proteomes" id="UP000218775"/>
    </source>
</evidence>
<comment type="caution">
    <text evidence="3">The sequence shown here is derived from an EMBL/GenBank/DDBJ whole genome shotgun (WGS) entry which is preliminary data.</text>
</comment>
<dbReference type="Gene3D" id="3.40.50.1820">
    <property type="entry name" value="alpha/beta hydrolase"/>
    <property type="match status" value="1"/>
</dbReference>
<dbReference type="PANTHER" id="PTHR12277">
    <property type="entry name" value="ALPHA/BETA HYDROLASE DOMAIN-CONTAINING PROTEIN"/>
    <property type="match status" value="1"/>
</dbReference>
<dbReference type="Proteomes" id="UP000218775">
    <property type="component" value="Unassembled WGS sequence"/>
</dbReference>